<organism evidence="2 3">
    <name type="scientific">Chitinophaga filiformis</name>
    <name type="common">Myxococcus filiformis</name>
    <name type="synonym">Flexibacter filiformis</name>
    <dbReference type="NCBI Taxonomy" id="104663"/>
    <lineage>
        <taxon>Bacteria</taxon>
        <taxon>Pseudomonadati</taxon>
        <taxon>Bacteroidota</taxon>
        <taxon>Chitinophagia</taxon>
        <taxon>Chitinophagales</taxon>
        <taxon>Chitinophagaceae</taxon>
        <taxon>Chitinophaga</taxon>
    </lineage>
</organism>
<dbReference type="Proteomes" id="UP000199045">
    <property type="component" value="Unassembled WGS sequence"/>
</dbReference>
<dbReference type="OrthoDB" id="681135at2"/>
<feature type="chain" id="PRO_5011466548" evidence="1">
    <location>
        <begin position="22"/>
        <end position="111"/>
    </location>
</feature>
<protein>
    <submittedName>
        <fullName evidence="2">Uncharacterized protein</fullName>
    </submittedName>
</protein>
<accession>A0A1G7UMX4</accession>
<dbReference type="EMBL" id="FNBN01000004">
    <property type="protein sequence ID" value="SDG48912.1"/>
    <property type="molecule type" value="Genomic_DNA"/>
</dbReference>
<evidence type="ECO:0000256" key="1">
    <source>
        <dbReference type="SAM" id="SignalP"/>
    </source>
</evidence>
<sequence length="111" mass="11794">MKKNYFTNLSILGLVLLVASAATTSIIPDKSNNKRANNGTLRPSDNEEELTCIFVTGGGVNSCTVSITNTTPIGGFESLVKIGTFYYQTIGNTSITADVVGDQNSMLEIVI</sequence>
<proteinExistence type="predicted"/>
<dbReference type="RefSeq" id="WP_089834601.1">
    <property type="nucleotide sequence ID" value="NZ_FNBN01000004.1"/>
</dbReference>
<keyword evidence="1" id="KW-0732">Signal</keyword>
<dbReference type="AlphaFoldDB" id="A0A1G7UMX4"/>
<name>A0A1G7UMX4_CHIFI</name>
<reference evidence="2 3" key="1">
    <citation type="submission" date="2016-10" db="EMBL/GenBank/DDBJ databases">
        <authorList>
            <person name="de Groot N.N."/>
        </authorList>
    </citation>
    <scope>NUCLEOTIDE SEQUENCE [LARGE SCALE GENOMIC DNA]</scope>
    <source>
        <strain evidence="2 3">DSM 527</strain>
    </source>
</reference>
<gene>
    <name evidence="2" type="ORF">SAMN04488121_104443</name>
</gene>
<evidence type="ECO:0000313" key="2">
    <source>
        <dbReference type="EMBL" id="SDG48912.1"/>
    </source>
</evidence>
<evidence type="ECO:0000313" key="3">
    <source>
        <dbReference type="Proteomes" id="UP000199045"/>
    </source>
</evidence>
<feature type="signal peptide" evidence="1">
    <location>
        <begin position="1"/>
        <end position="21"/>
    </location>
</feature>